<evidence type="ECO:0000313" key="1">
    <source>
        <dbReference type="EMBL" id="ENV07754.1"/>
    </source>
</evidence>
<dbReference type="AlphaFoldDB" id="N8XF66"/>
<dbReference type="EMBL" id="APPH01000020">
    <property type="protein sequence ID" value="ENV07754.1"/>
    <property type="molecule type" value="Genomic_DNA"/>
</dbReference>
<name>N8XF66_9GAMM</name>
<comment type="caution">
    <text evidence="1">The sequence shown here is derived from an EMBL/GenBank/DDBJ whole genome shotgun (WGS) entry which is preliminary data.</text>
</comment>
<accession>N8XF66</accession>
<proteinExistence type="predicted"/>
<dbReference type="HOGENOM" id="CLU_1127180_0_0_6"/>
<reference evidence="1 2" key="1">
    <citation type="submission" date="2013-02" db="EMBL/GenBank/DDBJ databases">
        <title>The Genome Sequence of Acinetobacter sp. CIP 56.2.</title>
        <authorList>
            <consortium name="The Broad Institute Genome Sequencing Platform"/>
            <consortium name="The Broad Institute Genome Sequencing Center for Infectious Disease"/>
            <person name="Cerqueira G."/>
            <person name="Feldgarden M."/>
            <person name="Courvalin P."/>
            <person name="Perichon B."/>
            <person name="Grillot-Courvalin C."/>
            <person name="Clermont D."/>
            <person name="Rocha E."/>
            <person name="Yoon E.-J."/>
            <person name="Nemec A."/>
            <person name="Walker B."/>
            <person name="Young S.K."/>
            <person name="Zeng Q."/>
            <person name="Gargeya S."/>
            <person name="Fitzgerald M."/>
            <person name="Haas B."/>
            <person name="Abouelleil A."/>
            <person name="Alvarado L."/>
            <person name="Arachchi H.M."/>
            <person name="Berlin A.M."/>
            <person name="Chapman S.B."/>
            <person name="Dewar J."/>
            <person name="Goldberg J."/>
            <person name="Griggs A."/>
            <person name="Gujja S."/>
            <person name="Hansen M."/>
            <person name="Howarth C."/>
            <person name="Imamovic A."/>
            <person name="Larimer J."/>
            <person name="McCowan C."/>
            <person name="Murphy C."/>
            <person name="Neiman D."/>
            <person name="Pearson M."/>
            <person name="Priest M."/>
            <person name="Roberts A."/>
            <person name="Saif S."/>
            <person name="Shea T."/>
            <person name="Sisk P."/>
            <person name="Sykes S."/>
            <person name="Wortman J."/>
            <person name="Nusbaum C."/>
            <person name="Birren B."/>
        </authorList>
    </citation>
    <scope>NUCLEOTIDE SEQUENCE [LARGE SCALE GENOMIC DNA]</scope>
    <source>
        <strain evidence="1 2">CIP 56.2</strain>
    </source>
</reference>
<dbReference type="PATRIC" id="fig|1144672.3.peg.3487"/>
<dbReference type="RefSeq" id="WP_004807706.1">
    <property type="nucleotide sequence ID" value="NZ_KB849440.1"/>
</dbReference>
<gene>
    <name evidence="1" type="ORF">F966_03611</name>
</gene>
<sequence length="246" mass="27795">MNCTNKMMQSSCSIKHLDILSYAEIVPAIMQTTADLTATAYIEGNAQLGSVKVKDACQVSLSAYFQAQRGQFSFSGANTAQRSIVILGVDHQPEHQVMLNQVERGFVIHSYFLDDKFVVTLGEYNSLNNVTFIEANPSENPIVTFEITGSQSMKVYVDYEFVGEWHSSNSLKLPKYYHIVAQEDLTQLDFDLREAYVSLDYKMPSALEDNIYYHLTSKGEILGLQVNAGDFVQFHAQQSWMTHYPQ</sequence>
<dbReference type="eggNOG" id="ENOG5031QTT">
    <property type="taxonomic scope" value="Bacteria"/>
</dbReference>
<organism evidence="1 2">
    <name type="scientific">Acinetobacter higginsii</name>
    <dbReference type="NCBI Taxonomy" id="70347"/>
    <lineage>
        <taxon>Bacteria</taxon>
        <taxon>Pseudomonadati</taxon>
        <taxon>Pseudomonadota</taxon>
        <taxon>Gammaproteobacteria</taxon>
        <taxon>Moraxellales</taxon>
        <taxon>Moraxellaceae</taxon>
        <taxon>Acinetobacter</taxon>
    </lineage>
</organism>
<protein>
    <submittedName>
        <fullName evidence="1">Uncharacterized protein</fullName>
    </submittedName>
</protein>
<dbReference type="Proteomes" id="UP000013209">
    <property type="component" value="Unassembled WGS sequence"/>
</dbReference>
<evidence type="ECO:0000313" key="2">
    <source>
        <dbReference type="Proteomes" id="UP000013209"/>
    </source>
</evidence>